<name>A0A061QKS8_9CHLO</name>
<dbReference type="PANTHER" id="PTHR13554:SF10">
    <property type="entry name" value="26S PROTEASOME NON-ATPASE REGULATORY SUBUNIT 5"/>
    <property type="match status" value="1"/>
</dbReference>
<evidence type="ECO:0000256" key="1">
    <source>
        <dbReference type="SAM" id="MobiDB-lite"/>
    </source>
</evidence>
<dbReference type="AlphaFoldDB" id="A0A061QKS8"/>
<protein>
    <recommendedName>
        <fullName evidence="3">HEAT repeat domain-containing protein</fullName>
    </recommendedName>
</protein>
<dbReference type="EMBL" id="GBEZ01026920">
    <property type="protein sequence ID" value="JAC60333.1"/>
    <property type="molecule type" value="Transcribed_RNA"/>
</dbReference>
<reference evidence="2" key="1">
    <citation type="submission" date="2014-05" db="EMBL/GenBank/DDBJ databases">
        <title>The transcriptome of the halophilic microalga Tetraselmis sp. GSL018 isolated from the Great Salt Lake, Utah.</title>
        <authorList>
            <person name="Jinkerson R.E."/>
            <person name="D'Adamo S."/>
            <person name="Posewitz M.C."/>
        </authorList>
    </citation>
    <scope>NUCLEOTIDE SEQUENCE</scope>
    <source>
        <strain evidence="2">GSL018</strain>
    </source>
</reference>
<dbReference type="GO" id="GO:0005829">
    <property type="term" value="C:cytosol"/>
    <property type="evidence" value="ECO:0007669"/>
    <property type="project" value="TreeGrafter"/>
</dbReference>
<dbReference type="GO" id="GO:0043248">
    <property type="term" value="P:proteasome assembly"/>
    <property type="evidence" value="ECO:0007669"/>
    <property type="project" value="InterPro"/>
</dbReference>
<sequence length="283" mass="29578">METLDSFLAHLGRTSERLSLCSTSEADHLAAELFYEYPLSYFARVLALPGIEASKLELIRRVLQQTLRTSAGKRLVLENIGIALVAVQSPEYQVRRLATEQLSAVLPQSCDEGIASALIEALADSDVGVATAAIQGLAEAARLSPEVLKLLACGPCAPKLLSMARPGSRAVERARAFALTAKLAATSPEAAAALESSDLIAPLVSELRQADDPLSCAAALEIADELISGACVPEAVRWVGRVFSPPLQELLGSEAAERAVPDLSGAQGLGEPRGPNCGVGPAC</sequence>
<dbReference type="InterPro" id="IPR019538">
    <property type="entry name" value="PSMD5"/>
</dbReference>
<evidence type="ECO:0008006" key="3">
    <source>
        <dbReference type="Google" id="ProtNLM"/>
    </source>
</evidence>
<accession>A0A061QKS8</accession>
<dbReference type="Gene3D" id="1.25.10.10">
    <property type="entry name" value="Leucine-rich Repeat Variant"/>
    <property type="match status" value="1"/>
</dbReference>
<dbReference type="InterPro" id="IPR016024">
    <property type="entry name" value="ARM-type_fold"/>
</dbReference>
<feature type="region of interest" description="Disordered" evidence="1">
    <location>
        <begin position="264"/>
        <end position="283"/>
    </location>
</feature>
<organism evidence="2">
    <name type="scientific">Tetraselmis sp. GSL018</name>
    <dbReference type="NCBI Taxonomy" id="582737"/>
    <lineage>
        <taxon>Eukaryota</taxon>
        <taxon>Viridiplantae</taxon>
        <taxon>Chlorophyta</taxon>
        <taxon>core chlorophytes</taxon>
        <taxon>Chlorodendrophyceae</taxon>
        <taxon>Chlorodendrales</taxon>
        <taxon>Chlorodendraceae</taxon>
        <taxon>Tetraselmis</taxon>
    </lineage>
</organism>
<dbReference type="SUPFAM" id="SSF48371">
    <property type="entry name" value="ARM repeat"/>
    <property type="match status" value="1"/>
</dbReference>
<dbReference type="InterPro" id="IPR011989">
    <property type="entry name" value="ARM-like"/>
</dbReference>
<dbReference type="PANTHER" id="PTHR13554">
    <property type="entry name" value="26S PROTEASOME NON-ATPASE REGULATORY SUBUNIT 5-RELATED"/>
    <property type="match status" value="1"/>
</dbReference>
<gene>
    <name evidence="2" type="ORF">TSPGSL018_29219</name>
</gene>
<proteinExistence type="predicted"/>
<evidence type="ECO:0000313" key="2">
    <source>
        <dbReference type="EMBL" id="JAC60333.1"/>
    </source>
</evidence>